<evidence type="ECO:0000313" key="3">
    <source>
        <dbReference type="Proteomes" id="UP000070457"/>
    </source>
</evidence>
<protein>
    <submittedName>
        <fullName evidence="2">Dihydrolipoyllysine-residue acetyltransferase component of acetoin cleaving system</fullName>
        <ecNumber evidence="2">2.3.1.12</ecNumber>
    </submittedName>
</protein>
<dbReference type="InterPro" id="IPR000639">
    <property type="entry name" value="Epox_hydrolase-like"/>
</dbReference>
<dbReference type="Proteomes" id="UP000070457">
    <property type="component" value="Unassembled WGS sequence"/>
</dbReference>
<dbReference type="InterPro" id="IPR029058">
    <property type="entry name" value="AB_hydrolase_fold"/>
</dbReference>
<gene>
    <name evidence="2" type="primary">acoC</name>
    <name evidence="2" type="ORF">TR69_WS6001000263</name>
</gene>
<sequence>MKSINRRLREWFTVALQKIYLLPKVITSDDLELFTEHDVQTENFRLHYAQAGKGETLLFIHGMSNNWIGWIPLAKELINDYHLVMLDLPGYGESERLAAYNVETEAEAIAAFLRTTGIRPRAIVGLSMGSIVTGQFLSRHGQLVDSAVLCGPMFQVRDAEWLSRASRMGFTAVDKTKGAAYALKRIMTTTAVSYVITKYLNMYRFNRELVDAYGLTGRRLMDERAFIQMGISVTQNDLEEDLNDTTVPVRFIYGQQDRISSIDDAQQRLSSKRGNFTFVSIPDAGHIVTLEKPGEVAESIRDFIRSQ</sequence>
<dbReference type="GO" id="GO:0004742">
    <property type="term" value="F:dihydrolipoyllysine-residue acetyltransferase activity"/>
    <property type="evidence" value="ECO:0007669"/>
    <property type="project" value="UniProtKB-EC"/>
</dbReference>
<dbReference type="PRINTS" id="PR00111">
    <property type="entry name" value="ABHYDROLASE"/>
</dbReference>
<keyword evidence="2" id="KW-0012">Acyltransferase</keyword>
<dbReference type="SUPFAM" id="SSF53474">
    <property type="entry name" value="alpha/beta-Hydrolases"/>
    <property type="match status" value="1"/>
</dbReference>
<dbReference type="PANTHER" id="PTHR43798">
    <property type="entry name" value="MONOACYLGLYCEROL LIPASE"/>
    <property type="match status" value="1"/>
</dbReference>
<evidence type="ECO:0000313" key="2">
    <source>
        <dbReference type="EMBL" id="KXK27387.1"/>
    </source>
</evidence>
<keyword evidence="2" id="KW-0808">Transferase</keyword>
<dbReference type="Pfam" id="PF00561">
    <property type="entry name" value="Abhydrolase_1"/>
    <property type="match status" value="1"/>
</dbReference>
<dbReference type="EC" id="2.3.1.12" evidence="2"/>
<dbReference type="InterPro" id="IPR050266">
    <property type="entry name" value="AB_hydrolase_sf"/>
</dbReference>
<name>A0A136M0H9_9BACT</name>
<dbReference type="STRING" id="1617426.TR69_WS6001000263"/>
<reference evidence="2 3" key="1">
    <citation type="submission" date="2015-02" db="EMBL/GenBank/DDBJ databases">
        <title>Improved understanding of the partial-nitritation anammox process through 23 genomes representing the majority of the microbial community.</title>
        <authorList>
            <person name="Speth D.R."/>
            <person name="In T Zandt M."/>
            <person name="Guerrero Cruz S."/>
            <person name="Jetten M.S."/>
            <person name="Dutilh B.E."/>
        </authorList>
    </citation>
    <scope>NUCLEOTIDE SEQUENCE [LARGE SCALE GENOMIC DNA]</scope>
    <source>
        <strain evidence="2">OLB20</strain>
    </source>
</reference>
<accession>A0A136M0H9</accession>
<dbReference type="AlphaFoldDB" id="A0A136M0H9"/>
<comment type="caution">
    <text evidence="2">The sequence shown here is derived from an EMBL/GenBank/DDBJ whole genome shotgun (WGS) entry which is preliminary data.</text>
</comment>
<dbReference type="PRINTS" id="PR00412">
    <property type="entry name" value="EPOXHYDRLASE"/>
</dbReference>
<evidence type="ECO:0000259" key="1">
    <source>
        <dbReference type="Pfam" id="PF00561"/>
    </source>
</evidence>
<organism evidence="2 3">
    <name type="scientific">candidate division WS6 bacterium OLB20</name>
    <dbReference type="NCBI Taxonomy" id="1617426"/>
    <lineage>
        <taxon>Bacteria</taxon>
        <taxon>Candidatus Dojkabacteria</taxon>
    </lineage>
</organism>
<proteinExistence type="predicted"/>
<dbReference type="InterPro" id="IPR000073">
    <property type="entry name" value="AB_hydrolase_1"/>
</dbReference>
<dbReference type="Gene3D" id="3.40.50.1820">
    <property type="entry name" value="alpha/beta hydrolase"/>
    <property type="match status" value="1"/>
</dbReference>
<dbReference type="EMBL" id="JYNZ01000002">
    <property type="protein sequence ID" value="KXK27387.1"/>
    <property type="molecule type" value="Genomic_DNA"/>
</dbReference>
<feature type="domain" description="AB hydrolase-1" evidence="1">
    <location>
        <begin position="56"/>
        <end position="293"/>
    </location>
</feature>